<proteinExistence type="predicted"/>
<sequence length="130" mass="14250">MMQGRKQSQHSVSRFDEGGFCFVAVKVGDLEEGTAAINFRAEDISLGWEGSVANIQFSWDLGGDQNTNGTAHIKFVPLELLKRICHKISCAVAWDCAWLDCRALQGQKKEGVLHLHVPKAGDPANVSTPR</sequence>
<evidence type="ECO:0000313" key="2">
    <source>
        <dbReference type="Proteomes" id="UP000026961"/>
    </source>
</evidence>
<dbReference type="Proteomes" id="UP000026961">
    <property type="component" value="Chromosome 4"/>
</dbReference>
<dbReference type="HOGENOM" id="CLU_159579_0_0_1"/>
<accession>A0A0D9ZR10</accession>
<dbReference type="Gramene" id="OGLUM04G25940.4">
    <property type="protein sequence ID" value="OGLUM04G25940.4"/>
    <property type="gene ID" value="OGLUM04G25940"/>
</dbReference>
<reference evidence="1" key="2">
    <citation type="submission" date="2018-05" db="EMBL/GenBank/DDBJ databases">
        <title>OgluRS3 (Oryza glumaepatula Reference Sequence Version 3).</title>
        <authorList>
            <person name="Zhang J."/>
            <person name="Kudrna D."/>
            <person name="Lee S."/>
            <person name="Talag J."/>
            <person name="Welchert J."/>
            <person name="Wing R.A."/>
        </authorList>
    </citation>
    <scope>NUCLEOTIDE SEQUENCE [LARGE SCALE GENOMIC DNA]</scope>
</reference>
<name>A0A0D9ZR10_9ORYZ</name>
<reference evidence="1" key="1">
    <citation type="submission" date="2015-04" db="UniProtKB">
        <authorList>
            <consortium name="EnsemblPlants"/>
        </authorList>
    </citation>
    <scope>IDENTIFICATION</scope>
</reference>
<dbReference type="AlphaFoldDB" id="A0A0D9ZR10"/>
<evidence type="ECO:0000313" key="1">
    <source>
        <dbReference type="EnsemblPlants" id="OGLUM04G25940.4"/>
    </source>
</evidence>
<dbReference type="EnsemblPlants" id="OGLUM04G25940.4">
    <property type="protein sequence ID" value="OGLUM04G25940.4"/>
    <property type="gene ID" value="OGLUM04G25940"/>
</dbReference>
<organism evidence="1">
    <name type="scientific">Oryza glumipatula</name>
    <dbReference type="NCBI Taxonomy" id="40148"/>
    <lineage>
        <taxon>Eukaryota</taxon>
        <taxon>Viridiplantae</taxon>
        <taxon>Streptophyta</taxon>
        <taxon>Embryophyta</taxon>
        <taxon>Tracheophyta</taxon>
        <taxon>Spermatophyta</taxon>
        <taxon>Magnoliopsida</taxon>
        <taxon>Liliopsida</taxon>
        <taxon>Poales</taxon>
        <taxon>Poaceae</taxon>
        <taxon>BOP clade</taxon>
        <taxon>Oryzoideae</taxon>
        <taxon>Oryzeae</taxon>
        <taxon>Oryzinae</taxon>
        <taxon>Oryza</taxon>
    </lineage>
</organism>
<protein>
    <submittedName>
        <fullName evidence="1">Uncharacterized protein</fullName>
    </submittedName>
</protein>
<keyword evidence="2" id="KW-1185">Reference proteome</keyword>